<dbReference type="RefSeq" id="WP_274149727.1">
    <property type="nucleotide sequence ID" value="NZ_CP117811.1"/>
</dbReference>
<dbReference type="SMART" id="SM00960">
    <property type="entry name" value="Robl_LC7"/>
    <property type="match status" value="1"/>
</dbReference>
<dbReference type="SUPFAM" id="SSF103196">
    <property type="entry name" value="Roadblock/LC7 domain"/>
    <property type="match status" value="1"/>
</dbReference>
<sequence length="148" mass="16462">MAYELNHAECLELQGELDEFLRLSESSSALLCDKGGAVLVDAGSDTENDLMAALTAGSFAATRELARTVGEEDFEAVYHQGEKRNLYIAGMCEEVILLAVFERENSQVGLVRMMARKLRREIIQTLEKMENKTEVVAEDPTVSFVLKK</sequence>
<evidence type="ECO:0000259" key="1">
    <source>
        <dbReference type="SMART" id="SM00960"/>
    </source>
</evidence>
<dbReference type="Proteomes" id="UP001214250">
    <property type="component" value="Chromosome 1"/>
</dbReference>
<dbReference type="InterPro" id="IPR004942">
    <property type="entry name" value="Roadblock/LAMTOR2_dom"/>
</dbReference>
<evidence type="ECO:0000313" key="3">
    <source>
        <dbReference type="Proteomes" id="UP001214250"/>
    </source>
</evidence>
<evidence type="ECO:0000313" key="2">
    <source>
        <dbReference type="EMBL" id="WDE95876.1"/>
    </source>
</evidence>
<reference evidence="2 3" key="1">
    <citation type="submission" date="2023-02" db="EMBL/GenBank/DDBJ databases">
        <title>Genome sequence of Lentisphaera profundi SAORIC-696.</title>
        <authorList>
            <person name="Kim e."/>
            <person name="Cho J.-C."/>
            <person name="Choi A."/>
            <person name="Kang I."/>
        </authorList>
    </citation>
    <scope>NUCLEOTIDE SEQUENCE [LARGE SCALE GENOMIC DNA]</scope>
    <source>
        <strain evidence="2 3">SAORIC-696</strain>
    </source>
</reference>
<dbReference type="Pfam" id="PF03259">
    <property type="entry name" value="Robl_LC7"/>
    <property type="match status" value="1"/>
</dbReference>
<organism evidence="2 3">
    <name type="scientific">Lentisphaera profundi</name>
    <dbReference type="NCBI Taxonomy" id="1658616"/>
    <lineage>
        <taxon>Bacteria</taxon>
        <taxon>Pseudomonadati</taxon>
        <taxon>Lentisphaerota</taxon>
        <taxon>Lentisphaeria</taxon>
        <taxon>Lentisphaerales</taxon>
        <taxon>Lentisphaeraceae</taxon>
        <taxon>Lentisphaera</taxon>
    </lineage>
</organism>
<name>A0ABY7VSQ7_9BACT</name>
<gene>
    <name evidence="2" type="ORF">PQO03_09120</name>
</gene>
<dbReference type="EMBL" id="CP117811">
    <property type="protein sequence ID" value="WDE95876.1"/>
    <property type="molecule type" value="Genomic_DNA"/>
</dbReference>
<protein>
    <submittedName>
        <fullName evidence="2">Roadblock/LC7 domain-containing protein</fullName>
    </submittedName>
</protein>
<dbReference type="InterPro" id="IPR037587">
    <property type="entry name" value="LAMTOR2-like"/>
</dbReference>
<dbReference type="PANTHER" id="PTHR13323">
    <property type="entry name" value="LATE ENDOSOMAL/LYSOSOMAL MP1 INTERACTING PROTEIN"/>
    <property type="match status" value="1"/>
</dbReference>
<dbReference type="Gene3D" id="3.30.450.30">
    <property type="entry name" value="Dynein light chain 2a, cytoplasmic"/>
    <property type="match status" value="1"/>
</dbReference>
<proteinExistence type="predicted"/>
<feature type="domain" description="Roadblock/LAMTOR2" evidence="1">
    <location>
        <begin position="14"/>
        <end position="101"/>
    </location>
</feature>
<accession>A0ABY7VSQ7</accession>
<keyword evidence="3" id="KW-1185">Reference proteome</keyword>